<keyword evidence="7" id="KW-1015">Disulfide bond</keyword>
<evidence type="ECO:0000259" key="13">
    <source>
        <dbReference type="PROSITE" id="PS50001"/>
    </source>
</evidence>
<dbReference type="Gene3D" id="1.10.132.10">
    <property type="match status" value="1"/>
</dbReference>
<evidence type="ECO:0000256" key="7">
    <source>
        <dbReference type="PROSITE-ProRule" id="PRU00206"/>
    </source>
</evidence>
<name>A9V5T5_MONBE</name>
<dbReference type="FunFam" id="2.170.11.10:FF:000001">
    <property type="entry name" value="DNA topoisomerase I"/>
    <property type="match status" value="1"/>
</dbReference>
<keyword evidence="12" id="KW-0732">Signal</keyword>
<dbReference type="PROSITE" id="PS00176">
    <property type="entry name" value="TOPO_IB_1"/>
    <property type="match status" value="1"/>
</dbReference>
<dbReference type="InterPro" id="IPR025834">
    <property type="entry name" value="TopoI_C_dom"/>
</dbReference>
<reference evidence="15 16" key="1">
    <citation type="journal article" date="2008" name="Nature">
        <title>The genome of the choanoflagellate Monosiga brevicollis and the origin of metazoans.</title>
        <authorList>
            <consortium name="JGI Sequencing"/>
            <person name="King N."/>
            <person name="Westbrook M.J."/>
            <person name="Young S.L."/>
            <person name="Kuo A."/>
            <person name="Abedin M."/>
            <person name="Chapman J."/>
            <person name="Fairclough S."/>
            <person name="Hellsten U."/>
            <person name="Isogai Y."/>
            <person name="Letunic I."/>
            <person name="Marr M."/>
            <person name="Pincus D."/>
            <person name="Putnam N."/>
            <person name="Rokas A."/>
            <person name="Wright K.J."/>
            <person name="Zuzow R."/>
            <person name="Dirks W."/>
            <person name="Good M."/>
            <person name="Goodstein D."/>
            <person name="Lemons D."/>
            <person name="Li W."/>
            <person name="Lyons J.B."/>
            <person name="Morris A."/>
            <person name="Nichols S."/>
            <person name="Richter D.J."/>
            <person name="Salamov A."/>
            <person name="Bork P."/>
            <person name="Lim W.A."/>
            <person name="Manning G."/>
            <person name="Miller W.T."/>
            <person name="McGinnis W."/>
            <person name="Shapiro H."/>
            <person name="Tjian R."/>
            <person name="Grigoriev I.V."/>
            <person name="Rokhsar D."/>
        </authorList>
    </citation>
    <scope>NUCLEOTIDE SEQUENCE [LARGE SCALE GENOMIC DNA]</scope>
    <source>
        <strain evidence="16">MX1 / ATCC 50154</strain>
    </source>
</reference>
<comment type="caution">
    <text evidence="7">Lacks conserved residue(s) required for the propagation of feature annotation.</text>
</comment>
<dbReference type="Gene3D" id="2.170.11.10">
    <property type="entry name" value="DNA Topoisomerase I, domain 2"/>
    <property type="match status" value="1"/>
</dbReference>
<evidence type="ECO:0000256" key="1">
    <source>
        <dbReference type="ARBA" id="ARBA00000213"/>
    </source>
</evidence>
<evidence type="ECO:0000256" key="11">
    <source>
        <dbReference type="SAM" id="MobiDB-lite"/>
    </source>
</evidence>
<dbReference type="GO" id="GO:0007059">
    <property type="term" value="P:chromosome segregation"/>
    <property type="evidence" value="ECO:0000318"/>
    <property type="project" value="GO_Central"/>
</dbReference>
<evidence type="ECO:0000256" key="4">
    <source>
        <dbReference type="ARBA" id="ARBA00023125"/>
    </source>
</evidence>
<dbReference type="Pfam" id="PF14370">
    <property type="entry name" value="Topo_C_assoc"/>
    <property type="match status" value="1"/>
</dbReference>
<evidence type="ECO:0000313" key="15">
    <source>
        <dbReference type="EMBL" id="EDQ87099.1"/>
    </source>
</evidence>
<comment type="catalytic activity">
    <reaction evidence="1 8 9">
        <text>ATP-independent breakage of single-stranded DNA, followed by passage and rejoining.</text>
        <dbReference type="EC" id="5.6.2.1"/>
    </reaction>
</comment>
<dbReference type="InterPro" id="IPR014727">
    <property type="entry name" value="TopoI_cat_a/b-sub_euk"/>
</dbReference>
<dbReference type="InterPro" id="IPR013499">
    <property type="entry name" value="TopoI_euk"/>
</dbReference>
<feature type="region of interest" description="Disordered" evidence="11">
    <location>
        <begin position="2390"/>
        <end position="2443"/>
    </location>
</feature>
<keyword evidence="4 8" id="KW-0238">DNA-binding</keyword>
<evidence type="ECO:0000256" key="5">
    <source>
        <dbReference type="ARBA" id="ARBA00023235"/>
    </source>
</evidence>
<evidence type="ECO:0000256" key="12">
    <source>
        <dbReference type="SAM" id="SignalP"/>
    </source>
</evidence>
<feature type="domain" description="SH2" evidence="13">
    <location>
        <begin position="1451"/>
        <end position="1542"/>
    </location>
</feature>
<feature type="compositionally biased region" description="Low complexity" evidence="11">
    <location>
        <begin position="1803"/>
        <end position="1819"/>
    </location>
</feature>
<dbReference type="SUPFAM" id="SSF56349">
    <property type="entry name" value="DNA breaking-rejoining enzymes"/>
    <property type="match status" value="1"/>
</dbReference>
<dbReference type="GO" id="GO:0005694">
    <property type="term" value="C:chromosome"/>
    <property type="evidence" value="ECO:0007669"/>
    <property type="project" value="InterPro"/>
</dbReference>
<feature type="chain" id="PRO_5002745148" description="DNA topoisomerase I" evidence="12">
    <location>
        <begin position="23"/>
        <end position="2575"/>
    </location>
</feature>
<dbReference type="KEGG" id="mbr:MONBRDRAFT_33512"/>
<dbReference type="InterPro" id="IPR018521">
    <property type="entry name" value="TopoIB_AS"/>
</dbReference>
<evidence type="ECO:0000259" key="14">
    <source>
        <dbReference type="PROSITE" id="PS50050"/>
    </source>
</evidence>
<dbReference type="CDD" id="cd00173">
    <property type="entry name" value="SH2"/>
    <property type="match status" value="2"/>
</dbReference>
<dbReference type="Pfam" id="PF02919">
    <property type="entry name" value="Topoisom_I_N"/>
    <property type="match status" value="1"/>
</dbReference>
<dbReference type="InterPro" id="IPR048045">
    <property type="entry name" value="Topoisomer_I_DNA-bd"/>
</dbReference>
<dbReference type="SUPFAM" id="SSF56741">
    <property type="entry name" value="Eukaryotic DNA topoisomerase I, N-terminal DNA-binding fragment"/>
    <property type="match status" value="1"/>
</dbReference>
<dbReference type="FunFam" id="3.30.505.10:FF:000136">
    <property type="entry name" value="Predicted protein"/>
    <property type="match status" value="1"/>
</dbReference>
<dbReference type="InterPro" id="IPR001368">
    <property type="entry name" value="TNFR/NGFR_Cys_rich_reg"/>
</dbReference>
<dbReference type="InterPro" id="IPR011010">
    <property type="entry name" value="DNA_brk_join_enz"/>
</dbReference>
<dbReference type="InterPro" id="IPR001631">
    <property type="entry name" value="TopoI"/>
</dbReference>
<keyword evidence="10" id="KW-0175">Coiled coil</keyword>
<dbReference type="RefSeq" id="XP_001748042.1">
    <property type="nucleotide sequence ID" value="XM_001747990.1"/>
</dbReference>
<dbReference type="InterPro" id="IPR008336">
    <property type="entry name" value="TopoI_DNA-bd_euk"/>
</dbReference>
<comment type="function">
    <text evidence="9">Releases the supercoiling and torsional tension of DNA introduced during the DNA replication and transcription by transiently cleaving and rejoining one strand of the DNA duplex. Introduces a single-strand break via transesterification at the specific target site 5'-[CT]CCTTp site in duplex DNA. The scissile phosphodiester is attacked by the catalytic tyrosine of the enzyme, resulting in the formation of a DNA-(3'-phosphotyrosyl)-enzyme intermediate and the expulsion of a 5'-OH DNA strand. The free DNA strand then undergoes passage around the unbroken strand thus removing DNA supercoils. Finally, in the religation step, the DNA 5'-OH attacks the covalent intermediate to expel the active-site tyrosine and restore the DNA phosphodiester backbone.</text>
</comment>
<dbReference type="SMART" id="SM00252">
    <property type="entry name" value="SH2"/>
    <property type="match status" value="2"/>
</dbReference>
<feature type="compositionally biased region" description="Basic and acidic residues" evidence="11">
    <location>
        <begin position="1828"/>
        <end position="1838"/>
    </location>
</feature>
<dbReference type="Pfam" id="PF16403">
    <property type="entry name" value="Bact_surface_Ig-like"/>
    <property type="match status" value="1"/>
</dbReference>
<dbReference type="Gene3D" id="2.10.50.10">
    <property type="entry name" value="Tumor Necrosis Factor Receptor, subunit A, domain 2"/>
    <property type="match status" value="2"/>
</dbReference>
<dbReference type="PRINTS" id="PR00416">
    <property type="entry name" value="EUTPISMRASEI"/>
</dbReference>
<dbReference type="CDD" id="cd00659">
    <property type="entry name" value="Topo_IB_C"/>
    <property type="match status" value="1"/>
</dbReference>
<feature type="compositionally biased region" description="Basic and acidic residues" evidence="11">
    <location>
        <begin position="2407"/>
        <end position="2429"/>
    </location>
</feature>
<organism evidence="15 16">
    <name type="scientific">Monosiga brevicollis</name>
    <name type="common">Choanoflagellate</name>
    <dbReference type="NCBI Taxonomy" id="81824"/>
    <lineage>
        <taxon>Eukaryota</taxon>
        <taxon>Choanoflagellata</taxon>
        <taxon>Craspedida</taxon>
        <taxon>Salpingoecidae</taxon>
        <taxon>Monosiga</taxon>
    </lineage>
</organism>
<feature type="signal peptide" evidence="12">
    <location>
        <begin position="1"/>
        <end position="22"/>
    </location>
</feature>
<accession>A9V5T5</accession>
<dbReference type="Gene3D" id="1.10.10.41">
    <property type="entry name" value="Yeast DNA topoisomerase - domain 1"/>
    <property type="match status" value="1"/>
</dbReference>
<dbReference type="Proteomes" id="UP000001357">
    <property type="component" value="Unassembled WGS sequence"/>
</dbReference>
<evidence type="ECO:0000256" key="8">
    <source>
        <dbReference type="PROSITE-ProRule" id="PRU01382"/>
    </source>
</evidence>
<protein>
    <recommendedName>
        <fullName evidence="9">DNA topoisomerase I</fullName>
        <ecNumber evidence="9">5.6.2.1</ecNumber>
    </recommendedName>
    <alternativeName>
        <fullName evidence="9">DNA topoisomerase 1</fullName>
    </alternativeName>
</protein>
<feature type="disulfide bond" evidence="7">
    <location>
        <begin position="127"/>
        <end position="145"/>
    </location>
</feature>
<dbReference type="SMART" id="SM00208">
    <property type="entry name" value="TNFR"/>
    <property type="match status" value="2"/>
</dbReference>
<keyword evidence="6" id="KW-0727">SH2 domain</keyword>
<dbReference type="EC" id="5.6.2.1" evidence="9"/>
<dbReference type="CDD" id="cd00185">
    <property type="entry name" value="TNFRSF"/>
    <property type="match status" value="1"/>
</dbReference>
<dbReference type="Gene3D" id="3.30.505.10">
    <property type="entry name" value="SH2 domain"/>
    <property type="match status" value="2"/>
</dbReference>
<dbReference type="STRING" id="81824.A9V5T5"/>
<feature type="region of interest" description="Disordered" evidence="11">
    <location>
        <begin position="1386"/>
        <end position="1417"/>
    </location>
</feature>
<dbReference type="GeneID" id="5893305"/>
<keyword evidence="5 8" id="KW-0413">Isomerase</keyword>
<dbReference type="PROSITE" id="PS50050">
    <property type="entry name" value="TNFR_NGFR_2"/>
    <property type="match status" value="1"/>
</dbReference>
<dbReference type="InParanoid" id="A9V5T5"/>
<feature type="region of interest" description="Disordered" evidence="11">
    <location>
        <begin position="1344"/>
        <end position="1373"/>
    </location>
</feature>
<dbReference type="EMBL" id="CH991561">
    <property type="protein sequence ID" value="EDQ87099.1"/>
    <property type="molecule type" value="Genomic_DNA"/>
</dbReference>
<dbReference type="PANTHER" id="PTHR10290">
    <property type="entry name" value="DNA TOPOISOMERASE I"/>
    <property type="match status" value="1"/>
</dbReference>
<evidence type="ECO:0000256" key="9">
    <source>
        <dbReference type="RuleBase" id="RU365101"/>
    </source>
</evidence>
<feature type="active site" description="O-(3'-phospho-DNA)-tyrosine intermediate" evidence="8">
    <location>
        <position position="2372"/>
    </location>
</feature>
<feature type="repeat" description="TNFR-Cys" evidence="7">
    <location>
        <begin position="104"/>
        <end position="145"/>
    </location>
</feature>
<evidence type="ECO:0000256" key="6">
    <source>
        <dbReference type="PROSITE-ProRule" id="PRU00191"/>
    </source>
</evidence>
<dbReference type="SUPFAM" id="SSF55550">
    <property type="entry name" value="SH2 domain"/>
    <property type="match status" value="2"/>
</dbReference>
<dbReference type="Pfam" id="PF01028">
    <property type="entry name" value="Topoisom_I"/>
    <property type="match status" value="1"/>
</dbReference>
<dbReference type="GO" id="GO:0003917">
    <property type="term" value="F:DNA topoisomerase type I (single strand cut, ATP-independent) activity"/>
    <property type="evidence" value="ECO:0000318"/>
    <property type="project" value="GO_Central"/>
</dbReference>
<feature type="compositionally biased region" description="Basic and acidic residues" evidence="11">
    <location>
        <begin position="2511"/>
        <end position="2541"/>
    </location>
</feature>
<evidence type="ECO:0000313" key="16">
    <source>
        <dbReference type="Proteomes" id="UP000001357"/>
    </source>
</evidence>
<dbReference type="InterPro" id="IPR014711">
    <property type="entry name" value="TopoI_cat_a-hlx-sub_euk"/>
</dbReference>
<dbReference type="FunFam" id="3.90.15.10:FF:000010">
    <property type="entry name" value="DNA topoisomerase I"/>
    <property type="match status" value="1"/>
</dbReference>
<dbReference type="Gene3D" id="3.90.15.10">
    <property type="entry name" value="Topoisomerase I, Chain A, domain 3"/>
    <property type="match status" value="1"/>
</dbReference>
<feature type="coiled-coil region" evidence="10">
    <location>
        <begin position="2290"/>
        <end position="2360"/>
    </location>
</feature>
<dbReference type="InterPro" id="IPR036860">
    <property type="entry name" value="SH2_dom_sf"/>
</dbReference>
<dbReference type="GO" id="GO:0003677">
    <property type="term" value="F:DNA binding"/>
    <property type="evidence" value="ECO:0007669"/>
    <property type="project" value="UniProtKB-UniRule"/>
</dbReference>
<dbReference type="eggNOG" id="KOG0981">
    <property type="taxonomic scope" value="Eukaryota"/>
</dbReference>
<dbReference type="PANTHER" id="PTHR10290:SF3">
    <property type="entry name" value="DNA TOPOISOMERASE 1"/>
    <property type="match status" value="1"/>
</dbReference>
<feature type="region of interest" description="Disordered" evidence="11">
    <location>
        <begin position="2511"/>
        <end position="2575"/>
    </location>
</feature>
<dbReference type="InterPro" id="IPR036202">
    <property type="entry name" value="TopoI_DNA-bd_euk_N_sf"/>
</dbReference>
<dbReference type="FunFam" id="1.10.10.41:FF:000001">
    <property type="entry name" value="DNA topoisomerase I"/>
    <property type="match status" value="1"/>
</dbReference>
<gene>
    <name evidence="15" type="ORF">MONBRDRAFT_33512</name>
</gene>
<dbReference type="FunFam" id="3.30.505.10:FF:000129">
    <property type="entry name" value="Predicted protein"/>
    <property type="match status" value="1"/>
</dbReference>
<dbReference type="InterPro" id="IPR013500">
    <property type="entry name" value="TopoI_cat_euk"/>
</dbReference>
<feature type="domain" description="SH2" evidence="13">
    <location>
        <begin position="1576"/>
        <end position="1667"/>
    </location>
</feature>
<dbReference type="SUPFAM" id="SSF57586">
    <property type="entry name" value="TNF receptor-like"/>
    <property type="match status" value="1"/>
</dbReference>
<dbReference type="InterPro" id="IPR013034">
    <property type="entry name" value="DNA_topo_DNA_db_N_dom1"/>
</dbReference>
<proteinExistence type="inferred from homology"/>
<feature type="region of interest" description="Disordered" evidence="11">
    <location>
        <begin position="1285"/>
        <end position="1305"/>
    </location>
</feature>
<evidence type="ECO:0000256" key="2">
    <source>
        <dbReference type="ARBA" id="ARBA00006645"/>
    </source>
</evidence>
<dbReference type="GO" id="GO:0006260">
    <property type="term" value="P:DNA replication"/>
    <property type="evidence" value="ECO:0000318"/>
    <property type="project" value="GO_Central"/>
</dbReference>
<evidence type="ECO:0000256" key="10">
    <source>
        <dbReference type="SAM" id="Coils"/>
    </source>
</evidence>
<feature type="compositionally biased region" description="Polar residues" evidence="11">
    <location>
        <begin position="1386"/>
        <end position="1399"/>
    </location>
</feature>
<dbReference type="CDD" id="cd03488">
    <property type="entry name" value="Topoisomer_IB_N_htopoI_like"/>
    <property type="match status" value="1"/>
</dbReference>
<feature type="compositionally biased region" description="Basic residues" evidence="11">
    <location>
        <begin position="1786"/>
        <end position="1802"/>
    </location>
</feature>
<dbReference type="PROSITE" id="PS52038">
    <property type="entry name" value="TOPO_IB_2"/>
    <property type="match status" value="1"/>
</dbReference>
<dbReference type="InterPro" id="IPR051062">
    <property type="entry name" value="Topoisomerase_IB"/>
</dbReference>
<dbReference type="GO" id="GO:0005730">
    <property type="term" value="C:nucleolus"/>
    <property type="evidence" value="ECO:0000318"/>
    <property type="project" value="GO_Central"/>
</dbReference>
<dbReference type="InterPro" id="IPR013030">
    <property type="entry name" value="DNA_topo_DNA_db_N_dom2"/>
</dbReference>
<comment type="similarity">
    <text evidence="2 8 9">Belongs to the type IB topoisomerase family.</text>
</comment>
<dbReference type="GO" id="GO:0006265">
    <property type="term" value="P:DNA topological change"/>
    <property type="evidence" value="ECO:0000318"/>
    <property type="project" value="GO_Central"/>
</dbReference>
<dbReference type="InterPro" id="IPR032179">
    <property type="entry name" value="Cry22Aa_Ig-like"/>
</dbReference>
<evidence type="ECO:0000256" key="3">
    <source>
        <dbReference type="ARBA" id="ARBA00023029"/>
    </source>
</evidence>
<dbReference type="InterPro" id="IPR000980">
    <property type="entry name" value="SH2"/>
</dbReference>
<dbReference type="SMART" id="SM01411">
    <property type="entry name" value="Ephrin_rec_like"/>
    <property type="match status" value="2"/>
</dbReference>
<feature type="compositionally biased region" description="Basic residues" evidence="11">
    <location>
        <begin position="2559"/>
        <end position="2575"/>
    </location>
</feature>
<feature type="domain" description="TNFR-Cys" evidence="14">
    <location>
        <begin position="104"/>
        <end position="145"/>
    </location>
</feature>
<keyword evidence="16" id="KW-1185">Reference proteome</keyword>
<sequence>MVPVATVLTLLALWAAALPVRADEKYCLLTSPNTTYGLNPDACEECPENATTEPKGEFRECVCGKFENATNNEAEECRQTVSFCAAGQYEHEAPTVSTDRVCSECLNGTYQAASNDAIGACSNWTLCLPGQFVSRPGSTSQDRVCEQCPANEYQSDYNAEHCKSCPKGFNSTVGAEACKGKPGVYFLNFSTVDASNNAAWLVVTVKITDPIKPRLELLGDNPWVQEAAVTGIQDPGAAVKDSSESNLKDDWSSNFTAINLLQPGNYSVTYKQTGSDRQGLSADPVTRLVMLRDTIAPTIKLAPNVNRPDRQWRDTAQDIIFLQATFPFDEPGYSAFDAVNGWLNSTVTVTNPIQSCNLLQKCAINYTVPDAARNVGHARRLISIVDTLPPNINMHGPSVVALEAGAVYDDLGATAHDLLKGNVAVDSSPKIIKAPDPDTPLPFNVTQTYSATDDYDNVATVQRVVQVVDTTAPTIKLNAMRTLEAGHDYVLPFGDWINVTDNYLFNVHERVIDNVSHAPRMHIITPLEVTVLIECTDNNGNTARSLTTVTLVDTTPPVITAPDIFLEGGTATEAPYPNISAIDLVDGDLTANLETTLVAANISSEPAPHVCGIGASRQTDPASRAFQAARCFSSAAAVVSTAPAGSVFLLRHHSQDAVGNVRLQTRRVTIRDQLPPRLDIKGSLATTVEYQTTGTLLFADAGTNATDALDGDIASWVCVSVERYRPSGMSMPGSGGQTDTSEEPATLTEVVLTRGQLNEVAPHNWSDFSIGERGQPLATGGLVMLLRNATPGTLYVVIYSVQDGAGHQASASRQYLVVDTVAPTLRLLGGAKVHIPFGTEYRELGVTAMDTSEHLLRVRVVEVNVINVRRAASYVLEYVARDRYNNTARIQRTVVVDDFVLPNLEEQVELRVRSSRPPSLLDANEVERNLQAFLQPLGFVSLLTLRLASDTEVQYNQLPSVRAAVATAVGDAGLESAPGARHLLAEYSLVINCAVRSNATLAYMPAAAVLAAVGEDESAWSGALGTGSLEVQSARDASADKAPQSVSTGLVVGICVTMVCVVAAMLVVMRRRQRQSVGHQFNGKASEPSTQGMAMIDVDGMYTTALEPSSGRTSMGSGRAGMVAALASYNAGESSAMHETTLDGETYDNPRSHRPAQQQTISSMYAVPDDPSMTSTFAFETYDTPNAMEDAISNPVLYDQPNASDAGVYVPDTYDQPNASDAGVYVPDTYDQPNASNAGVYAPDTYDQPNASGAGVYVPDTYDQPNATSSLTPETYDGVDVKPQEEAEAVDSSDTPPVARQAVGSSEEHFAGFGNDQVDPSLADEPAPTARLAKVEKSVGALPPRTLKVPAAPAPGAHFEEAPAPAATSAKSAEAVRGRAISIGSSAPAQVESAKNNQAGPRALRSHSIGISSREGLQEKAVPLAGARRQDGGAVGMTGGSLLAEARLHPMYHDHCSRESAEAALGHLDDGSFILRYSENTATVVLTVRRRNTFAHHKLRVLPEGTACINDTAVGRFDDLNELLMVFSEPNGYIEGVLRMSLEHTRPGVGASGVAKSVLGGKPDLRSGSTLLDQPWFHGGIGRQESEARLRDFGEEGAFLVRRKGPSSFAISVLTDGKLVHHLLRLRGDVVQFNDLVVPGVSTIEAAIARLCQDGAAVLVHRLCTPCPEPDTMASVVPPPQRYIMPAEEENGKAVKEEVQDGPDAVSTSGRPKRRASQRASFREAVVDDDDEDFEVDVSLESLSHQTCATARTKRHPSLSMSANAVPECLPSITSHCDCPQEKPKKPAKKAAAKKSPAKGKKAAQPAAKRGKAAAPNGKAAKRNGKAIKTEPEAGENKPKRKKAKKEPEEEEEIHRWWEEEELPDGQKWRTLTHRGPLFPPAYEPLPKGVHLLYDGKPYLLKPEAEEIAGFYAMMLTRDYVHKDIFNENFMHDWRANMTPQERKDLTDIKKCDFSLIHSHYQQRAEARKAASKEEKEKRKEAEAKLKEEYGFALMDGRKVTIGNFRIEPPGLFQGRGEHPKMGKLKLRVMPEDVIINVGPKDKVPEPPAGHKWKEVKHDNTVTWLAGWKENIQDQNKYIMLSADTHIKGRNDWKKYETARKLKEHVDKIRRDYTRDLKSKLMFERQRATALYFIDKLALRAGGEKDAEEQADTVGCCSLRVEHLELLPGDELVFDFLGKDSIRYQNQVKVDHQVWKNVGHFKKSKEPGDELFDRLRTQQLNEYLQSLMDGLTAKVFRTYNASITLQDQLKSTPAGGTVEEKLLAYQRANRAVAILCNHQRAAPKTHDEQMERLDEALVKIQKELDSTIKERKKLKKDLRAQGSDVSKTDLNRLDVLKRKVDRLEERLHKKQIAKVDKEENKCIALSTSKLNYLDPRISVAWCKTHDVPVDKAKRSKATAQSPAKSPKKVEEQAEEQVVEKPLVEDKTQAEEEPQVESVETTEGAPVVKRHKIMVLDALTNEQAQGRGRPKSGRIWKAVKSERFSANHKSISGTAWAKKAAERQKQKLLDAQEKEMKEETKRQQQERGARLKAKREQKEANRLKNMRLQQGGQGPVSAAKLRRMSKKQHRAAQKKQ</sequence>
<keyword evidence="3 8" id="KW-0799">Topoisomerase</keyword>
<dbReference type="Pfam" id="PF00017">
    <property type="entry name" value="SH2"/>
    <property type="match status" value="2"/>
</dbReference>
<feature type="compositionally biased region" description="Low complexity" evidence="11">
    <location>
        <begin position="1362"/>
        <end position="1373"/>
    </location>
</feature>
<dbReference type="PROSITE" id="PS50001">
    <property type="entry name" value="SH2"/>
    <property type="match status" value="2"/>
</dbReference>
<feature type="region of interest" description="Disordered" evidence="11">
    <location>
        <begin position="1693"/>
        <end position="1724"/>
    </location>
</feature>
<dbReference type="SMART" id="SM00435">
    <property type="entry name" value="TOPEUc"/>
    <property type="match status" value="1"/>
</dbReference>
<feature type="region of interest" description="Disordered" evidence="11">
    <location>
        <begin position="1777"/>
        <end position="1852"/>
    </location>
</feature>